<organism evidence="3 5">
    <name type="scientific">Pseudodesulfovibrio indicus</name>
    <dbReference type="NCBI Taxonomy" id="1716143"/>
    <lineage>
        <taxon>Bacteria</taxon>
        <taxon>Pseudomonadati</taxon>
        <taxon>Thermodesulfobacteriota</taxon>
        <taxon>Desulfovibrionia</taxon>
        <taxon>Desulfovibrionales</taxon>
        <taxon>Desulfovibrionaceae</taxon>
    </lineage>
</organism>
<dbReference type="EMBL" id="CP014206">
    <property type="protein sequence ID" value="AMK10089.1"/>
    <property type="molecule type" value="Genomic_DNA"/>
</dbReference>
<evidence type="ECO:0000313" key="4">
    <source>
        <dbReference type="Proteomes" id="UP000055611"/>
    </source>
</evidence>
<feature type="transmembrane region" description="Helical" evidence="1">
    <location>
        <begin position="277"/>
        <end position="295"/>
    </location>
</feature>
<gene>
    <name evidence="2" type="ORF">AWY79_02635</name>
    <name evidence="3" type="ORF">EDC59_11022</name>
</gene>
<dbReference type="Proteomes" id="UP000055611">
    <property type="component" value="Chromosome"/>
</dbReference>
<dbReference type="RefSeq" id="WP_066799877.1">
    <property type="nucleotide sequence ID" value="NZ_CP014206.1"/>
</dbReference>
<keyword evidence="4" id="KW-1185">Reference proteome</keyword>
<sequence length="347" mass="38252">MNPASLIPLAEPIPIHWAWFDILLIATFAAHVLFMNALLGSAVIGLAHALRGDGGIIREAGKKLPPLLALTINMGVAPLLFLQVNYGNFDYVSSVLMGGWWLAVIAVLLYSYYGFYAYKFKYDTMGPRLRTLLFGTSLLGLFYVGFMFSNNMTLMLRPEAWTRYFETTAGFLNWSDPALYPRFLHMMLGAGAVGGLFVALLGQVRGKDDMVTTGMWWFTRTTLANLAVGVWFLMALPNEVLTALMGGNLPATLTLVAALLAVGGALYAGFKGQPRQTAGWAVATVFLMACVRHWVRALYLAPWFTIESLPVTNRYGSFYLFVGFLVAGGAIIAYMLKLYFKSRQGRA</sequence>
<keyword evidence="1" id="KW-0472">Membrane</keyword>
<reference evidence="2 4" key="1">
    <citation type="journal article" date="2016" name="Front. Microbiol.">
        <title>Genome Sequence of the Piezophilic, Mesophilic Sulfate-Reducing Bacterium Desulfovibrio indicus J2T.</title>
        <authorList>
            <person name="Cao J."/>
            <person name="Maignien L."/>
            <person name="Shao Z."/>
            <person name="Alain K."/>
            <person name="Jebbar M."/>
        </authorList>
    </citation>
    <scope>NUCLEOTIDE SEQUENCE [LARGE SCALE GENOMIC DNA]</scope>
    <source>
        <strain evidence="2 4">J2</strain>
    </source>
</reference>
<evidence type="ECO:0000313" key="3">
    <source>
        <dbReference type="EMBL" id="TDT86941.1"/>
    </source>
</evidence>
<dbReference type="Proteomes" id="UP000295506">
    <property type="component" value="Unassembled WGS sequence"/>
</dbReference>
<keyword evidence="1" id="KW-0812">Transmembrane</keyword>
<feature type="transmembrane region" description="Helical" evidence="1">
    <location>
        <begin position="67"/>
        <end position="86"/>
    </location>
</feature>
<accession>A0A126QK19</accession>
<keyword evidence="1" id="KW-1133">Transmembrane helix</keyword>
<feature type="transmembrane region" description="Helical" evidence="1">
    <location>
        <begin position="98"/>
        <end position="117"/>
    </location>
</feature>
<feature type="transmembrane region" description="Helical" evidence="1">
    <location>
        <begin position="214"/>
        <end position="237"/>
    </location>
</feature>
<evidence type="ECO:0000313" key="2">
    <source>
        <dbReference type="EMBL" id="AMK10089.1"/>
    </source>
</evidence>
<evidence type="ECO:0000256" key="1">
    <source>
        <dbReference type="SAM" id="Phobius"/>
    </source>
</evidence>
<dbReference type="KEGG" id="dej:AWY79_02635"/>
<dbReference type="EMBL" id="SOBK01000010">
    <property type="protein sequence ID" value="TDT86941.1"/>
    <property type="molecule type" value="Genomic_DNA"/>
</dbReference>
<dbReference type="OrthoDB" id="9810382at2"/>
<feature type="transmembrane region" description="Helical" evidence="1">
    <location>
        <begin position="22"/>
        <end position="46"/>
    </location>
</feature>
<feature type="transmembrane region" description="Helical" evidence="1">
    <location>
        <begin position="183"/>
        <end position="202"/>
    </location>
</feature>
<name>A0A126QK19_9BACT</name>
<reference evidence="3 5" key="2">
    <citation type="submission" date="2019-03" db="EMBL/GenBank/DDBJ databases">
        <title>Genomic Encyclopedia of Type Strains, Phase IV (KMG-IV): sequencing the most valuable type-strain genomes for metagenomic binning, comparative biology and taxonomic classification.</title>
        <authorList>
            <person name="Goeker M."/>
        </authorList>
    </citation>
    <scope>NUCLEOTIDE SEQUENCE [LARGE SCALE GENOMIC DNA]</scope>
    <source>
        <strain evidence="3 5">DSM 101483</strain>
    </source>
</reference>
<evidence type="ECO:0000313" key="5">
    <source>
        <dbReference type="Proteomes" id="UP000295506"/>
    </source>
</evidence>
<feature type="transmembrane region" description="Helical" evidence="1">
    <location>
        <begin position="249"/>
        <end position="270"/>
    </location>
</feature>
<proteinExistence type="predicted"/>
<feature type="transmembrane region" description="Helical" evidence="1">
    <location>
        <begin position="129"/>
        <end position="148"/>
    </location>
</feature>
<dbReference type="AlphaFoldDB" id="A0A126QK19"/>
<feature type="transmembrane region" description="Helical" evidence="1">
    <location>
        <begin position="315"/>
        <end position="336"/>
    </location>
</feature>
<protein>
    <submittedName>
        <fullName evidence="3">Uncharacterized protein</fullName>
    </submittedName>
</protein>